<protein>
    <recommendedName>
        <fullName evidence="3">Alcohol dehydrogenase-like C-terminal domain-containing protein</fullName>
    </recommendedName>
</protein>
<organism evidence="1 2">
    <name type="scientific">Phytophthora kernoviae 00238/432</name>
    <dbReference type="NCBI Taxonomy" id="1284355"/>
    <lineage>
        <taxon>Eukaryota</taxon>
        <taxon>Sar</taxon>
        <taxon>Stramenopiles</taxon>
        <taxon>Oomycota</taxon>
        <taxon>Peronosporomycetes</taxon>
        <taxon>Peronosporales</taxon>
        <taxon>Peronosporaceae</taxon>
        <taxon>Phytophthora</taxon>
    </lineage>
</organism>
<evidence type="ECO:0000313" key="2">
    <source>
        <dbReference type="Proteomes" id="UP000702964"/>
    </source>
</evidence>
<gene>
    <name evidence="1" type="ORF">G195_011089</name>
</gene>
<dbReference type="SUPFAM" id="SSF51735">
    <property type="entry name" value="NAD(P)-binding Rossmann-fold domains"/>
    <property type="match status" value="1"/>
</dbReference>
<name>A0A8J4W6B8_9STRA</name>
<evidence type="ECO:0000313" key="1">
    <source>
        <dbReference type="EMBL" id="KAF4315204.1"/>
    </source>
</evidence>
<dbReference type="Gene3D" id="3.40.50.720">
    <property type="entry name" value="NAD(P)-binding Rossmann-like Domain"/>
    <property type="match status" value="1"/>
</dbReference>
<reference evidence="1" key="1">
    <citation type="journal article" date="2015" name="Genom Data">
        <title>Draft genome sequences of Phytophthora kernoviae and Phytophthora ramorum lineage EU2 from Scotland.</title>
        <authorList>
            <person name="Sambles C."/>
            <person name="Schlenzig A."/>
            <person name="O'Neill P."/>
            <person name="Grant M."/>
            <person name="Studholme D.J."/>
        </authorList>
    </citation>
    <scope>NUCLEOTIDE SEQUENCE</scope>
    <source>
        <strain evidence="1">00238/432</strain>
    </source>
</reference>
<dbReference type="InterPro" id="IPR036291">
    <property type="entry name" value="NAD(P)-bd_dom_sf"/>
</dbReference>
<evidence type="ECO:0008006" key="3">
    <source>
        <dbReference type="Google" id="ProtNLM"/>
    </source>
</evidence>
<dbReference type="PANTHER" id="PTHR11695:SF294">
    <property type="entry name" value="RETICULON-4-INTERACTING PROTEIN 1, MITOCHONDRIAL"/>
    <property type="match status" value="1"/>
</dbReference>
<accession>A0A8J4W6B8</accession>
<proteinExistence type="predicted"/>
<dbReference type="Proteomes" id="UP000702964">
    <property type="component" value="Unassembled WGS sequence"/>
</dbReference>
<reference evidence="1" key="2">
    <citation type="submission" date="2020-02" db="EMBL/GenBank/DDBJ databases">
        <authorList>
            <person name="Studholme D.J."/>
        </authorList>
    </citation>
    <scope>NUCLEOTIDE SEQUENCE</scope>
    <source>
        <strain evidence="1">00238/432</strain>
    </source>
</reference>
<comment type="caution">
    <text evidence="1">The sequence shown here is derived from an EMBL/GenBank/DDBJ whole genome shotgun (WGS) entry which is preliminary data.</text>
</comment>
<dbReference type="AlphaFoldDB" id="A0A8J4W6B8"/>
<dbReference type="PANTHER" id="PTHR11695">
    <property type="entry name" value="ALCOHOL DEHYDROGENASE RELATED"/>
    <property type="match status" value="1"/>
</dbReference>
<dbReference type="EMBL" id="AOFI03000960">
    <property type="protein sequence ID" value="KAF4315204.1"/>
    <property type="molecule type" value="Genomic_DNA"/>
</dbReference>
<dbReference type="InterPro" id="IPR050700">
    <property type="entry name" value="YIM1/Zinc_Alcohol_DH_Fams"/>
</dbReference>
<sequence length="366" mass="40726">MAKTNKNADDTADAIWKYFDGIKLKLGKPVYTTLTEADAFKRSAKGQLFHEFFDEFMWKQVKTWVKDGKTSEFVKTELRMDKLSAEAMKSSPNLKYYNEFLSKATNEWAKAGKSIDDVKKILGMEKLSADAIKTSANYKYYDEFMGWSALRWVGDGKSIDDVKKLLGMDTLTTAAFKLNANFKYYDKFMTMRVGGWLNSGKTTDDVKKLLGLDTLSADVMKLSPNVKYYDQFLAGRVNNMVKANFVPSTLLTYDEYMSNKVMSWVKSGKSVDDSKCLCDVVYATPMMAGAGSFGEYLDIDAKQTSYQALITHGKLLAGQRVLILGGSNATGLFGIQITKALGAEVITMASARNVELVKSVGADQVI</sequence>